<dbReference type="Pfam" id="PF00535">
    <property type="entry name" value="Glycos_transf_2"/>
    <property type="match status" value="1"/>
</dbReference>
<organism evidence="3 5">
    <name type="scientific">Archangium gephyra</name>
    <dbReference type="NCBI Taxonomy" id="48"/>
    <lineage>
        <taxon>Bacteria</taxon>
        <taxon>Pseudomonadati</taxon>
        <taxon>Myxococcota</taxon>
        <taxon>Myxococcia</taxon>
        <taxon>Myxococcales</taxon>
        <taxon>Cystobacterineae</taxon>
        <taxon>Archangiaceae</taxon>
        <taxon>Archangium</taxon>
    </lineage>
</organism>
<dbReference type="Proteomes" id="UP000256345">
    <property type="component" value="Unassembled WGS sequence"/>
</dbReference>
<gene>
    <name evidence="3" type="ORF">AA314_04354</name>
    <name evidence="4" type="ORF">ATI61_117118</name>
</gene>
<dbReference type="Gene3D" id="3.40.50.2000">
    <property type="entry name" value="Glycogen Phosphorylase B"/>
    <property type="match status" value="1"/>
</dbReference>
<dbReference type="KEGG" id="age:AA314_04354"/>
<dbReference type="CDD" id="cd03801">
    <property type="entry name" value="GT4_PimA-like"/>
    <property type="match status" value="1"/>
</dbReference>
<dbReference type="InterPro" id="IPR029044">
    <property type="entry name" value="Nucleotide-diphossugar_trans"/>
</dbReference>
<evidence type="ECO:0000313" key="6">
    <source>
        <dbReference type="Proteomes" id="UP000256345"/>
    </source>
</evidence>
<name>A0AAC8TEB3_9BACT</name>
<dbReference type="InterPro" id="IPR001173">
    <property type="entry name" value="Glyco_trans_2-like"/>
</dbReference>
<evidence type="ECO:0000259" key="1">
    <source>
        <dbReference type="Pfam" id="PF00535"/>
    </source>
</evidence>
<accession>A0AAC8TEB3</accession>
<protein>
    <submittedName>
        <fullName evidence="4">GT2 family glycosyltransferase</fullName>
    </submittedName>
    <submittedName>
        <fullName evidence="3">O antigen biosynthesis rhamnosyltransferase rfbN</fullName>
    </submittedName>
</protein>
<dbReference type="SUPFAM" id="SSF53756">
    <property type="entry name" value="UDP-Glycosyltransferase/glycogen phosphorylase"/>
    <property type="match status" value="1"/>
</dbReference>
<dbReference type="Pfam" id="PF22772">
    <property type="entry name" value="WsaF_C"/>
    <property type="match status" value="1"/>
</dbReference>
<dbReference type="PANTHER" id="PTHR43685">
    <property type="entry name" value="GLYCOSYLTRANSFERASE"/>
    <property type="match status" value="1"/>
</dbReference>
<dbReference type="SUPFAM" id="SSF53448">
    <property type="entry name" value="Nucleotide-diphospho-sugar transferases"/>
    <property type="match status" value="1"/>
</dbReference>
<dbReference type="GO" id="GO:0044010">
    <property type="term" value="P:single-species biofilm formation"/>
    <property type="evidence" value="ECO:0007669"/>
    <property type="project" value="TreeGrafter"/>
</dbReference>
<proteinExistence type="predicted"/>
<dbReference type="EMBL" id="CP011509">
    <property type="protein sequence ID" value="AKJ02728.1"/>
    <property type="molecule type" value="Genomic_DNA"/>
</dbReference>
<dbReference type="GO" id="GO:0030247">
    <property type="term" value="F:polysaccharide binding"/>
    <property type="evidence" value="ECO:0007669"/>
    <property type="project" value="InterPro"/>
</dbReference>
<dbReference type="AlphaFoldDB" id="A0AAC8TEB3"/>
<feature type="domain" description="WsaF C-terminal" evidence="2">
    <location>
        <begin position="589"/>
        <end position="712"/>
    </location>
</feature>
<evidence type="ECO:0000313" key="5">
    <source>
        <dbReference type="Proteomes" id="UP000035579"/>
    </source>
</evidence>
<dbReference type="CDD" id="cd00761">
    <property type="entry name" value="Glyco_tranf_GTA_type"/>
    <property type="match status" value="1"/>
</dbReference>
<reference evidence="3 5" key="1">
    <citation type="submission" date="2015-05" db="EMBL/GenBank/DDBJ databases">
        <title>Genome assembly of Archangium gephyra DSM 2261.</title>
        <authorList>
            <person name="Sharma G."/>
            <person name="Subramanian S."/>
        </authorList>
    </citation>
    <scope>NUCLEOTIDE SEQUENCE [LARGE SCALE GENOMIC DNA]</scope>
    <source>
        <strain evidence="3 5">DSM 2261</strain>
    </source>
</reference>
<dbReference type="Gene3D" id="3.90.550.10">
    <property type="entry name" value="Spore Coat Polysaccharide Biosynthesis Protein SpsA, Chain A"/>
    <property type="match status" value="1"/>
</dbReference>
<feature type="domain" description="Glycosyltransferase 2-like" evidence="1">
    <location>
        <begin position="9"/>
        <end position="125"/>
    </location>
</feature>
<dbReference type="Proteomes" id="UP000035579">
    <property type="component" value="Chromosome"/>
</dbReference>
<dbReference type="InterPro" id="IPR050834">
    <property type="entry name" value="Glycosyltransf_2"/>
</dbReference>
<dbReference type="InterPro" id="IPR055050">
    <property type="entry name" value="WsaF_C"/>
</dbReference>
<evidence type="ECO:0000259" key="2">
    <source>
        <dbReference type="Pfam" id="PF22772"/>
    </source>
</evidence>
<dbReference type="PANTHER" id="PTHR43685:SF13">
    <property type="entry name" value="O ANTIGEN BIOSYNTHESIS RHAMNOSYLTRANSFERASE RFBN"/>
    <property type="match status" value="1"/>
</dbReference>
<keyword evidence="6" id="KW-1185">Reference proteome</keyword>
<dbReference type="Gene3D" id="3.40.50.11090">
    <property type="match status" value="1"/>
</dbReference>
<evidence type="ECO:0000313" key="4">
    <source>
        <dbReference type="EMBL" id="REG23273.1"/>
    </source>
</evidence>
<dbReference type="RefSeq" id="WP_053066580.1">
    <property type="nucleotide sequence ID" value="NZ_CP011509.1"/>
</dbReference>
<evidence type="ECO:0000313" key="3">
    <source>
        <dbReference type="EMBL" id="AKJ02728.1"/>
    </source>
</evidence>
<reference evidence="4 6" key="2">
    <citation type="submission" date="2018-08" db="EMBL/GenBank/DDBJ databases">
        <title>Genomic Encyclopedia of Archaeal and Bacterial Type Strains, Phase II (KMG-II): from individual species to whole genera.</title>
        <authorList>
            <person name="Goeker M."/>
        </authorList>
    </citation>
    <scope>NUCLEOTIDE SEQUENCE [LARGE SCALE GENOMIC DNA]</scope>
    <source>
        <strain evidence="4 6">DSM 2261</strain>
    </source>
</reference>
<dbReference type="EMBL" id="QUMU01000017">
    <property type="protein sequence ID" value="REG23273.1"/>
    <property type="molecule type" value="Genomic_DNA"/>
</dbReference>
<sequence>MKQDIPLVTVIIPVKNGGGLLRECLAAVFSQQTDFPYEVLCVDSGSRDDSVDIIRSFPARLLRIEPTSFGHGRTRNLAIQNSHAPFVALLTQDAVPDDAAWLRELIAPMRENEEVAGVFGRHKPHPGCIPSEAFMLERHFAQFGADTTLFRIRPGPEGWAHYEAHKAHYRFFSDNNAALRRSVWARIPYRDVEFMEDQLWGADVLEAGYIKAYAPRSVVRHSHNYSPLTQARRAFDEARFHREYFDPPHLPGIRALLRDKLRQSVQDVRRARFSKAVRTLGRDMGQGLGWFLGDRYELLPETLVRRISQHHELKGDAGQRSHLPSLLEDVKQTYEHSMAEHGKLGTASQIVRKTVASYRQYKHQGLSSTLLHARRALRASRAPARGWWEASHYRFIEPPRTSAPPTAAGRRRVDPEHLIINWVVPSFGRGGGGQMTIFRTIQRLERMGHRCRVYLVDSDDMAREPMRLQAQVHEWYTPIAAPVCHLEGEMEPADIVMATAWQTAYAVRASTCAPAKAYFIQDYEPAFFPMGAEWQLAEDTYHFGFYGLTAGTWLERRMHEKYGMFTRSFPLAVDHDIYYPEPALGGDTRRVFAYMRPHTTRRGFQIVALALKKVKERFPEVELHIAGADVAPSALPFPFVGHGVLDFAQLRRLFSSCDVGVCLSFTNYSLLPQEMAACGCPVVDVDVESTRAAYPEGAVVLAPPHVTRIADEVCRLLEDEPYRQRQIAAGFVYVRELSWDKAILHTAEALKAFALDATGREESGAQPT</sequence>